<evidence type="ECO:0000256" key="6">
    <source>
        <dbReference type="SAM" id="MobiDB-lite"/>
    </source>
</evidence>
<feature type="transmembrane region" description="Helical" evidence="7">
    <location>
        <begin position="52"/>
        <end position="74"/>
    </location>
</feature>
<dbReference type="EMBL" id="ML977200">
    <property type="protein sequence ID" value="KAF1981378.1"/>
    <property type="molecule type" value="Genomic_DNA"/>
</dbReference>
<evidence type="ECO:0000313" key="10">
    <source>
        <dbReference type="Proteomes" id="UP000800041"/>
    </source>
</evidence>
<name>A0A6G1GKY7_9PEZI</name>
<dbReference type="OrthoDB" id="444631at2759"/>
<evidence type="ECO:0000259" key="8">
    <source>
        <dbReference type="Pfam" id="PF20684"/>
    </source>
</evidence>
<dbReference type="Proteomes" id="UP000800041">
    <property type="component" value="Unassembled WGS sequence"/>
</dbReference>
<proteinExistence type="inferred from homology"/>
<protein>
    <recommendedName>
        <fullName evidence="8">Rhodopsin domain-containing protein</fullName>
    </recommendedName>
</protein>
<evidence type="ECO:0000256" key="3">
    <source>
        <dbReference type="ARBA" id="ARBA00022989"/>
    </source>
</evidence>
<dbReference type="InterPro" id="IPR052337">
    <property type="entry name" value="SAT4-like"/>
</dbReference>
<dbReference type="GO" id="GO:0016020">
    <property type="term" value="C:membrane"/>
    <property type="evidence" value="ECO:0007669"/>
    <property type="project" value="UniProtKB-SubCell"/>
</dbReference>
<feature type="compositionally biased region" description="Basic residues" evidence="6">
    <location>
        <begin position="471"/>
        <end position="480"/>
    </location>
</feature>
<keyword evidence="4 7" id="KW-0472">Membrane</keyword>
<dbReference type="AlphaFoldDB" id="A0A6G1GKY7"/>
<dbReference type="PANTHER" id="PTHR33048:SF47">
    <property type="entry name" value="INTEGRAL MEMBRANE PROTEIN-RELATED"/>
    <property type="match status" value="1"/>
</dbReference>
<feature type="transmembrane region" description="Helical" evidence="7">
    <location>
        <begin position="224"/>
        <end position="245"/>
    </location>
</feature>
<evidence type="ECO:0000256" key="1">
    <source>
        <dbReference type="ARBA" id="ARBA00004141"/>
    </source>
</evidence>
<keyword evidence="3 7" id="KW-1133">Transmembrane helix</keyword>
<feature type="region of interest" description="Disordered" evidence="6">
    <location>
        <begin position="303"/>
        <end position="339"/>
    </location>
</feature>
<feature type="domain" description="Rhodopsin" evidence="8">
    <location>
        <begin position="40"/>
        <end position="289"/>
    </location>
</feature>
<evidence type="ECO:0000256" key="7">
    <source>
        <dbReference type="SAM" id="Phobius"/>
    </source>
</evidence>
<comment type="subcellular location">
    <subcellularLocation>
        <location evidence="1">Membrane</location>
        <topology evidence="1">Multi-pass membrane protein</topology>
    </subcellularLocation>
</comment>
<dbReference type="Pfam" id="PF20684">
    <property type="entry name" value="Fung_rhodopsin"/>
    <property type="match status" value="1"/>
</dbReference>
<dbReference type="InterPro" id="IPR049326">
    <property type="entry name" value="Rhodopsin_dom_fungi"/>
</dbReference>
<feature type="transmembrane region" description="Helical" evidence="7">
    <location>
        <begin position="191"/>
        <end position="212"/>
    </location>
</feature>
<feature type="compositionally biased region" description="Acidic residues" evidence="6">
    <location>
        <begin position="457"/>
        <end position="467"/>
    </location>
</feature>
<comment type="similarity">
    <text evidence="5">Belongs to the SAT4 family.</text>
</comment>
<feature type="transmembrane region" description="Helical" evidence="7">
    <location>
        <begin position="151"/>
        <end position="171"/>
    </location>
</feature>
<gene>
    <name evidence="9" type="ORF">K402DRAFT_467564</name>
</gene>
<evidence type="ECO:0000256" key="2">
    <source>
        <dbReference type="ARBA" id="ARBA00022692"/>
    </source>
</evidence>
<organism evidence="9 10">
    <name type="scientific">Aulographum hederae CBS 113979</name>
    <dbReference type="NCBI Taxonomy" id="1176131"/>
    <lineage>
        <taxon>Eukaryota</taxon>
        <taxon>Fungi</taxon>
        <taxon>Dikarya</taxon>
        <taxon>Ascomycota</taxon>
        <taxon>Pezizomycotina</taxon>
        <taxon>Dothideomycetes</taxon>
        <taxon>Pleosporomycetidae</taxon>
        <taxon>Aulographales</taxon>
        <taxon>Aulographaceae</taxon>
    </lineage>
</organism>
<feature type="transmembrane region" description="Helical" evidence="7">
    <location>
        <begin position="20"/>
        <end position="40"/>
    </location>
</feature>
<evidence type="ECO:0000313" key="9">
    <source>
        <dbReference type="EMBL" id="KAF1981378.1"/>
    </source>
</evidence>
<feature type="region of interest" description="Disordered" evidence="6">
    <location>
        <begin position="420"/>
        <end position="480"/>
    </location>
</feature>
<keyword evidence="2 7" id="KW-0812">Transmembrane</keyword>
<reference evidence="9" key="1">
    <citation type="journal article" date="2020" name="Stud. Mycol.">
        <title>101 Dothideomycetes genomes: a test case for predicting lifestyles and emergence of pathogens.</title>
        <authorList>
            <person name="Haridas S."/>
            <person name="Albert R."/>
            <person name="Binder M."/>
            <person name="Bloem J."/>
            <person name="Labutti K."/>
            <person name="Salamov A."/>
            <person name="Andreopoulos B."/>
            <person name="Baker S."/>
            <person name="Barry K."/>
            <person name="Bills G."/>
            <person name="Bluhm B."/>
            <person name="Cannon C."/>
            <person name="Castanera R."/>
            <person name="Culley D."/>
            <person name="Daum C."/>
            <person name="Ezra D."/>
            <person name="Gonzalez J."/>
            <person name="Henrissat B."/>
            <person name="Kuo A."/>
            <person name="Liang C."/>
            <person name="Lipzen A."/>
            <person name="Lutzoni F."/>
            <person name="Magnuson J."/>
            <person name="Mondo S."/>
            <person name="Nolan M."/>
            <person name="Ohm R."/>
            <person name="Pangilinan J."/>
            <person name="Park H.-J."/>
            <person name="Ramirez L."/>
            <person name="Alfaro M."/>
            <person name="Sun H."/>
            <person name="Tritt A."/>
            <person name="Yoshinaga Y."/>
            <person name="Zwiers L.-H."/>
            <person name="Turgeon B."/>
            <person name="Goodwin S."/>
            <person name="Spatafora J."/>
            <person name="Crous P."/>
            <person name="Grigoriev I."/>
        </authorList>
    </citation>
    <scope>NUCLEOTIDE SEQUENCE</scope>
    <source>
        <strain evidence="9">CBS 113979</strain>
    </source>
</reference>
<evidence type="ECO:0000256" key="4">
    <source>
        <dbReference type="ARBA" id="ARBA00023136"/>
    </source>
</evidence>
<keyword evidence="10" id="KW-1185">Reference proteome</keyword>
<feature type="transmembrane region" description="Helical" evidence="7">
    <location>
        <begin position="124"/>
        <end position="144"/>
    </location>
</feature>
<accession>A0A6G1GKY7</accession>
<dbReference type="PANTHER" id="PTHR33048">
    <property type="entry name" value="PTH11-LIKE INTEGRAL MEMBRANE PROTEIN (AFU_ORTHOLOGUE AFUA_5G11245)"/>
    <property type="match status" value="1"/>
</dbReference>
<sequence>MAPDYAEESLTEAFSLDGIGWHALAPAIAFTTLALFAMCLRWYTRIGILRALGLDDILLTVAMIVSIGMTVVVAQEYSTKSGLKRLTPEQQATTHRHVTSTAETTKLMITANALYHIQTNLTKAAILTQYLRVFTPATPLLLFIRRACKCTYPILLLVTLYGIFAGIFNCVPFRKLLYPDTEGNCWNLRTYWISAACMNVVLDFWVWMLPMPVLRRLRLPRRQFVGVMSVFALGWIVCLTSIVRLTVVQVQGNKGQFINSGVSSVTWSAIEGNVSIMCAALMAVKPAVNRFFPSLLRDTSTPRHALNLPHIEQEQSEGSGSPQMSEREERGGGFWGRRSGSGSVGSVTYVGSPTAGEFGGDVRADCGNGDGDVCGNGNGRAGPGAGTGVSDRGNGIERRDTGDTGDSMCIKVTKEVRLTHEKVSPDRLGSLSNRSGNETRVRGASVDITGMEREGDSEGEGEEEEEEWARRVRRMRSSHF</sequence>
<feature type="compositionally biased region" description="Gly residues" evidence="6">
    <location>
        <begin position="377"/>
        <end position="387"/>
    </location>
</feature>
<feature type="region of interest" description="Disordered" evidence="6">
    <location>
        <begin position="377"/>
        <end position="406"/>
    </location>
</feature>
<evidence type="ECO:0000256" key="5">
    <source>
        <dbReference type="ARBA" id="ARBA00038359"/>
    </source>
</evidence>